<feature type="domain" description="SGNH hydrolase-type esterase" evidence="2">
    <location>
        <begin position="210"/>
        <end position="406"/>
    </location>
</feature>
<proteinExistence type="predicted"/>
<dbReference type="Pfam" id="PF13472">
    <property type="entry name" value="Lipase_GDSL_2"/>
    <property type="match status" value="1"/>
</dbReference>
<sequence length="425" mass="45852">MSRSHPVKTQTLLSSAVMSLGLLCITAADANATWYSTWTAAPQPIWRSSIPLPTGLPATLDKQTIRQIVRVSTGGNRVRVVLSNRYGTVPLTIGAASVALTVEGARVSPNSARALTFAGHSAVTLPPGANWTSDPVELAVPALTRISISLYLPEPTPPATMHWDARQTAYLAPGDRVQATDLPYDSTFTSGLLVTDVLLETPSPVRTIAVLGDSITDGNGASPDAFKRWPDFFAERVANDGIAVLNAGISGARLLEDGMGDNALARFERDVLSKPHIETAVVLLGINDIAWPGSTFAPDAPAPSFEALIAGYRQLITQAHLRNVRIVAGTLLPFEGALPDSPIHHYYSPEKERLRQQVNEWIRTSGSFDAVLDFDAWLRDPTHPTRLLARYDSGDRLHPGDIGNQAMAERIDLQLLLGKSPRDAR</sequence>
<dbReference type="PANTHER" id="PTHR43784">
    <property type="entry name" value="GDSL-LIKE LIPASE/ACYLHYDROLASE, PUTATIVE (AFU_ORTHOLOGUE AFUA_2G00820)-RELATED"/>
    <property type="match status" value="1"/>
</dbReference>
<dbReference type="PANTHER" id="PTHR43784:SF2">
    <property type="entry name" value="GDSL-LIKE LIPASE_ACYLHYDROLASE, PUTATIVE (AFU_ORTHOLOGUE AFUA_2G00820)-RELATED"/>
    <property type="match status" value="1"/>
</dbReference>
<dbReference type="Proteomes" id="UP000032487">
    <property type="component" value="Unassembled WGS sequence"/>
</dbReference>
<name>A0A0D9ANM3_STUST</name>
<dbReference type="AlphaFoldDB" id="A0A0D9ANM3"/>
<dbReference type="GO" id="GO:0016788">
    <property type="term" value="F:hydrolase activity, acting on ester bonds"/>
    <property type="evidence" value="ECO:0007669"/>
    <property type="project" value="UniProtKB-ARBA"/>
</dbReference>
<feature type="signal peptide" evidence="1">
    <location>
        <begin position="1"/>
        <end position="30"/>
    </location>
</feature>
<gene>
    <name evidence="3" type="ORF">UF78_09280</name>
</gene>
<evidence type="ECO:0000259" key="2">
    <source>
        <dbReference type="Pfam" id="PF13472"/>
    </source>
</evidence>
<dbReference type="InterPro" id="IPR036514">
    <property type="entry name" value="SGNH_hydro_sf"/>
</dbReference>
<protein>
    <submittedName>
        <fullName evidence="3">Lipase</fullName>
    </submittedName>
</protein>
<dbReference type="EMBL" id="JYHV01000015">
    <property type="protein sequence ID" value="KJH82322.1"/>
    <property type="molecule type" value="Genomic_DNA"/>
</dbReference>
<dbReference type="CDD" id="cd01830">
    <property type="entry name" value="XynE_like"/>
    <property type="match status" value="1"/>
</dbReference>
<dbReference type="PATRIC" id="fig|316.101.peg.884"/>
<accession>A0A0D9ANM3</accession>
<evidence type="ECO:0000313" key="4">
    <source>
        <dbReference type="Proteomes" id="UP000032487"/>
    </source>
</evidence>
<evidence type="ECO:0000256" key="1">
    <source>
        <dbReference type="SAM" id="SignalP"/>
    </source>
</evidence>
<comment type="caution">
    <text evidence="3">The sequence shown here is derived from an EMBL/GenBank/DDBJ whole genome shotgun (WGS) entry which is preliminary data.</text>
</comment>
<dbReference type="InterPro" id="IPR053140">
    <property type="entry name" value="GDSL_Rv0518-like"/>
</dbReference>
<organism evidence="3 4">
    <name type="scientific">Stutzerimonas stutzeri</name>
    <name type="common">Pseudomonas stutzeri</name>
    <dbReference type="NCBI Taxonomy" id="316"/>
    <lineage>
        <taxon>Bacteria</taxon>
        <taxon>Pseudomonadati</taxon>
        <taxon>Pseudomonadota</taxon>
        <taxon>Gammaproteobacteria</taxon>
        <taxon>Pseudomonadales</taxon>
        <taxon>Pseudomonadaceae</taxon>
        <taxon>Stutzerimonas</taxon>
    </lineage>
</organism>
<reference evidence="3 4" key="1">
    <citation type="submission" date="2015-02" db="EMBL/GenBank/DDBJ databases">
        <title>Draft genome sequence of Pseudomonas stutzeri NT0128 isolated from wheat (Triticum turgidum) rhizosphere.</title>
        <authorList>
            <person name="Tovi N."/>
            <person name="Frenk S."/>
            <person name="Hadar Y."/>
            <person name="Minz D."/>
        </authorList>
    </citation>
    <scope>NUCLEOTIDE SEQUENCE [LARGE SCALE GENOMIC DNA]</scope>
    <source>
        <strain evidence="3 4">NT0128</strain>
    </source>
</reference>
<dbReference type="InterPro" id="IPR013830">
    <property type="entry name" value="SGNH_hydro"/>
</dbReference>
<evidence type="ECO:0000313" key="3">
    <source>
        <dbReference type="EMBL" id="KJH82322.1"/>
    </source>
</evidence>
<dbReference type="SUPFAM" id="SSF52266">
    <property type="entry name" value="SGNH hydrolase"/>
    <property type="match status" value="1"/>
</dbReference>
<dbReference type="Gene3D" id="3.40.50.1110">
    <property type="entry name" value="SGNH hydrolase"/>
    <property type="match status" value="1"/>
</dbReference>
<feature type="chain" id="PRO_5002338181" evidence="1">
    <location>
        <begin position="31"/>
        <end position="425"/>
    </location>
</feature>
<keyword evidence="1" id="KW-0732">Signal</keyword>